<evidence type="ECO:0000256" key="6">
    <source>
        <dbReference type="ARBA" id="ARBA00022475"/>
    </source>
</evidence>
<dbReference type="PANTHER" id="PTHR30627:SF2">
    <property type="entry name" value="PEPTIDOGLYCAN D,D-TRANSPEPTIDASE MRDA"/>
    <property type="match status" value="1"/>
</dbReference>
<comment type="subcellular location">
    <subcellularLocation>
        <location evidence="2">Cell membrane</location>
    </subcellularLocation>
    <subcellularLocation>
        <location evidence="1">Membrane</location>
        <topology evidence="1">Single-pass membrane protein</topology>
    </subcellularLocation>
</comment>
<dbReference type="GO" id="GO:0071972">
    <property type="term" value="F:peptidoglycan L,D-transpeptidase activity"/>
    <property type="evidence" value="ECO:0007669"/>
    <property type="project" value="TreeGrafter"/>
</dbReference>
<protein>
    <recommendedName>
        <fullName evidence="5">serine-type D-Ala-D-Ala carboxypeptidase</fullName>
        <ecNumber evidence="5">3.4.16.4</ecNumber>
    </recommendedName>
</protein>
<comment type="caution">
    <text evidence="17">The sequence shown here is derived from an EMBL/GenBank/DDBJ whole genome shotgun (WGS) entry which is preliminary data.</text>
</comment>
<comment type="catalytic activity">
    <reaction evidence="13">
        <text>Preferential cleavage: (Ac)2-L-Lys-D-Ala-|-D-Ala. Also transpeptidation of peptidyl-alanyl moieties that are N-acyl substituents of D-alanine.</text>
        <dbReference type="EC" id="3.4.16.4"/>
    </reaction>
</comment>
<dbReference type="AlphaFoldDB" id="A0A3D8PT85"/>
<dbReference type="Gene3D" id="3.40.710.10">
    <property type="entry name" value="DD-peptidase/beta-lactamase superfamily"/>
    <property type="match status" value="1"/>
</dbReference>
<evidence type="ECO:0000256" key="5">
    <source>
        <dbReference type="ARBA" id="ARBA00012448"/>
    </source>
</evidence>
<dbReference type="Pfam" id="PF00905">
    <property type="entry name" value="Transpeptidase"/>
    <property type="match status" value="1"/>
</dbReference>
<evidence type="ECO:0000259" key="16">
    <source>
        <dbReference type="Pfam" id="PF03717"/>
    </source>
</evidence>
<dbReference type="GO" id="GO:0009252">
    <property type="term" value="P:peptidoglycan biosynthetic process"/>
    <property type="evidence" value="ECO:0007669"/>
    <property type="project" value="UniProtKB-UniPathway"/>
</dbReference>
<evidence type="ECO:0000256" key="10">
    <source>
        <dbReference type="ARBA" id="ARBA00022989"/>
    </source>
</evidence>
<comment type="pathway">
    <text evidence="3">Cell wall biogenesis; peptidoglycan biosynthesis.</text>
</comment>
<dbReference type="InterPro" id="IPR036138">
    <property type="entry name" value="PBP_dimer_sf"/>
</dbReference>
<proteinExistence type="inferred from homology"/>
<dbReference type="Pfam" id="PF03717">
    <property type="entry name" value="PBP_dimer"/>
    <property type="match status" value="1"/>
</dbReference>
<keyword evidence="7 14" id="KW-0812">Transmembrane</keyword>
<reference evidence="18" key="1">
    <citation type="submission" date="2017-11" db="EMBL/GenBank/DDBJ databases">
        <authorList>
            <person name="Zhu W."/>
        </authorList>
    </citation>
    <scope>NUCLEOTIDE SEQUENCE [LARGE SCALE GENOMIC DNA]</scope>
    <source>
        <strain evidence="18">CAU 1183</strain>
    </source>
</reference>
<keyword evidence="8" id="KW-0133">Cell shape</keyword>
<evidence type="ECO:0000256" key="7">
    <source>
        <dbReference type="ARBA" id="ARBA00022692"/>
    </source>
</evidence>
<evidence type="ECO:0000256" key="9">
    <source>
        <dbReference type="ARBA" id="ARBA00022984"/>
    </source>
</evidence>
<feature type="transmembrane region" description="Helical" evidence="14">
    <location>
        <begin position="20"/>
        <end position="41"/>
    </location>
</feature>
<feature type="domain" description="Penicillin-binding protein transpeptidase" evidence="15">
    <location>
        <begin position="349"/>
        <end position="658"/>
    </location>
</feature>
<dbReference type="RefSeq" id="WP_115772937.1">
    <property type="nucleotide sequence ID" value="NZ_PIOC01000014.1"/>
</dbReference>
<evidence type="ECO:0000259" key="15">
    <source>
        <dbReference type="Pfam" id="PF00905"/>
    </source>
</evidence>
<dbReference type="GO" id="GO:0005886">
    <property type="term" value="C:plasma membrane"/>
    <property type="evidence" value="ECO:0007669"/>
    <property type="project" value="UniProtKB-SubCell"/>
</dbReference>
<dbReference type="SUPFAM" id="SSF56519">
    <property type="entry name" value="Penicillin binding protein dimerisation domain"/>
    <property type="match status" value="1"/>
</dbReference>
<evidence type="ECO:0000256" key="8">
    <source>
        <dbReference type="ARBA" id="ARBA00022960"/>
    </source>
</evidence>
<keyword evidence="6" id="KW-1003">Cell membrane</keyword>
<dbReference type="GO" id="GO:0071555">
    <property type="term" value="P:cell wall organization"/>
    <property type="evidence" value="ECO:0007669"/>
    <property type="project" value="UniProtKB-KW"/>
</dbReference>
<organism evidence="17 18">
    <name type="scientific">Oceanobacillus arenosus</name>
    <dbReference type="NCBI Taxonomy" id="1229153"/>
    <lineage>
        <taxon>Bacteria</taxon>
        <taxon>Bacillati</taxon>
        <taxon>Bacillota</taxon>
        <taxon>Bacilli</taxon>
        <taxon>Bacillales</taxon>
        <taxon>Bacillaceae</taxon>
        <taxon>Oceanobacillus</taxon>
    </lineage>
</organism>
<dbReference type="InterPro" id="IPR001460">
    <property type="entry name" value="PCN-bd_Tpept"/>
</dbReference>
<dbReference type="Gene3D" id="1.10.10.1230">
    <property type="entry name" value="Penicillin-binding protein, N-terminal non-catalytic domain, head sub-domain"/>
    <property type="match status" value="1"/>
</dbReference>
<dbReference type="Gene3D" id="3.90.1310.10">
    <property type="entry name" value="Penicillin-binding protein 2a (Domain 2)"/>
    <property type="match status" value="1"/>
</dbReference>
<evidence type="ECO:0000256" key="3">
    <source>
        <dbReference type="ARBA" id="ARBA00004752"/>
    </source>
</evidence>
<dbReference type="SUPFAM" id="SSF56601">
    <property type="entry name" value="beta-lactamase/transpeptidase-like"/>
    <property type="match status" value="1"/>
</dbReference>
<dbReference type="UniPathway" id="UPA00219"/>
<dbReference type="GO" id="GO:0009002">
    <property type="term" value="F:serine-type D-Ala-D-Ala carboxypeptidase activity"/>
    <property type="evidence" value="ECO:0007669"/>
    <property type="project" value="UniProtKB-EC"/>
</dbReference>
<dbReference type="EC" id="3.4.16.4" evidence="5"/>
<keyword evidence="12" id="KW-0961">Cell wall biogenesis/degradation</keyword>
<evidence type="ECO:0000256" key="12">
    <source>
        <dbReference type="ARBA" id="ARBA00023316"/>
    </source>
</evidence>
<evidence type="ECO:0000256" key="4">
    <source>
        <dbReference type="ARBA" id="ARBA00007171"/>
    </source>
</evidence>
<dbReference type="EMBL" id="PIOC01000014">
    <property type="protein sequence ID" value="RDW19204.1"/>
    <property type="molecule type" value="Genomic_DNA"/>
</dbReference>
<dbReference type="InterPro" id="IPR012338">
    <property type="entry name" value="Beta-lactam/transpept-like"/>
</dbReference>
<dbReference type="PANTHER" id="PTHR30627">
    <property type="entry name" value="PEPTIDOGLYCAN D,D-TRANSPEPTIDASE"/>
    <property type="match status" value="1"/>
</dbReference>
<dbReference type="GO" id="GO:0008360">
    <property type="term" value="P:regulation of cell shape"/>
    <property type="evidence" value="ECO:0007669"/>
    <property type="project" value="UniProtKB-KW"/>
</dbReference>
<evidence type="ECO:0000256" key="11">
    <source>
        <dbReference type="ARBA" id="ARBA00023136"/>
    </source>
</evidence>
<dbReference type="InterPro" id="IPR050515">
    <property type="entry name" value="Beta-lactam/transpept"/>
</dbReference>
<evidence type="ECO:0000256" key="14">
    <source>
        <dbReference type="SAM" id="Phobius"/>
    </source>
</evidence>
<accession>A0A3D8PT85</accession>
<comment type="similarity">
    <text evidence="4">Belongs to the transpeptidase family.</text>
</comment>
<evidence type="ECO:0000313" key="17">
    <source>
        <dbReference type="EMBL" id="RDW19204.1"/>
    </source>
</evidence>
<keyword evidence="9" id="KW-0573">Peptidoglycan synthesis</keyword>
<evidence type="ECO:0000256" key="2">
    <source>
        <dbReference type="ARBA" id="ARBA00004236"/>
    </source>
</evidence>
<keyword evidence="10 14" id="KW-1133">Transmembrane helix</keyword>
<evidence type="ECO:0000313" key="18">
    <source>
        <dbReference type="Proteomes" id="UP000257143"/>
    </source>
</evidence>
<keyword evidence="11 14" id="KW-0472">Membrane</keyword>
<feature type="domain" description="Penicillin-binding protein dimerisation" evidence="16">
    <location>
        <begin position="59"/>
        <end position="299"/>
    </location>
</feature>
<name>A0A3D8PT85_9BACI</name>
<keyword evidence="18" id="KW-1185">Reference proteome</keyword>
<sequence length="698" mass="79108">MVDKKKKKKKKQLPFRINLLFFAIFLLFSVLILQLGVVQILNGEAYQDEIDRTIQDTTKIPVPRGKIFDRNYNVVVDNEPVYSITYTPAKGIQAKERLDVAKKLAEYITMDSEEYIDKVTDRDKREYWYLENKTKADERLTEEAKAEMDNAEVYNATLDLITDAEIANYAKQELEVMAIKKELDKAYSLTPQIVKNKDVTAEEYAQVSEHLSTLPGINATTDWNRKYAYDGTISSILGSITSQKEGIPAEQEQYYLTRGYSRNDRVGKSGLEQYYEDILRGRKEQIEYTTTKDGVVVDSKTIVEGQRGKDLVLTIDMDFQEEVQKIVREELQTAISKFPYQNRFLEDALAVVMNPQNGEILAITGQHYNRKEQEFTNDDYRTLYNATEPGSAVKGATILAGYESGVITPGQRFYDRPIQIGSGGPWKGSWQNLGSVDDLDALRMSSNVYMFYIALRMGGDYRSPYPNGSNTSLDVQAFQQMRNYFWQFGLGVKTGIDFPYEATGYVGPDPRAGNLLDFAIGQYDTYTTMQLAQYVSTIANGGYRVQPHFLKEIREPIASQEEVGPVYQSKGTTVLNKIEMENIERVQEGFRRVFHSPGGTAVSYFSDKAYTSAGKTGTAETERYDENGKVNTENRTLVGYAPFEDPEIAVAIVVPGLGIVNTQHQINNIIGERIFDTYFEMKENGGNLNRDNNAEQSE</sequence>
<gene>
    <name evidence="17" type="ORF">CWR48_09145</name>
</gene>
<evidence type="ECO:0000256" key="1">
    <source>
        <dbReference type="ARBA" id="ARBA00004167"/>
    </source>
</evidence>
<dbReference type="OrthoDB" id="9770103at2"/>
<dbReference type="Proteomes" id="UP000257143">
    <property type="component" value="Unassembled WGS sequence"/>
</dbReference>
<evidence type="ECO:0000256" key="13">
    <source>
        <dbReference type="ARBA" id="ARBA00034000"/>
    </source>
</evidence>
<dbReference type="GO" id="GO:0008658">
    <property type="term" value="F:penicillin binding"/>
    <property type="evidence" value="ECO:0007669"/>
    <property type="project" value="InterPro"/>
</dbReference>
<dbReference type="InterPro" id="IPR005311">
    <property type="entry name" value="PBP_dimer"/>
</dbReference>